<evidence type="ECO:0000313" key="2">
    <source>
        <dbReference type="EMBL" id="CBI02520.1"/>
    </source>
</evidence>
<name>E6Q5P9_9ZZZZ</name>
<dbReference type="InterPro" id="IPR036390">
    <property type="entry name" value="WH_DNA-bd_sf"/>
</dbReference>
<dbReference type="SUPFAM" id="SSF46785">
    <property type="entry name" value="Winged helix' DNA-binding domain"/>
    <property type="match status" value="1"/>
</dbReference>
<organism evidence="2">
    <name type="scientific">mine drainage metagenome</name>
    <dbReference type="NCBI Taxonomy" id="410659"/>
    <lineage>
        <taxon>unclassified sequences</taxon>
        <taxon>metagenomes</taxon>
        <taxon>ecological metagenomes</taxon>
    </lineage>
</organism>
<evidence type="ECO:0000259" key="1">
    <source>
        <dbReference type="Pfam" id="PF03551"/>
    </source>
</evidence>
<protein>
    <recommendedName>
        <fullName evidence="1">Transcription regulator PadR N-terminal domain-containing protein</fullName>
    </recommendedName>
</protein>
<dbReference type="InterPro" id="IPR005149">
    <property type="entry name" value="Tscrpt_reg_PadR_N"/>
</dbReference>
<dbReference type="Pfam" id="PF03551">
    <property type="entry name" value="PadR"/>
    <property type="match status" value="1"/>
</dbReference>
<gene>
    <name evidence="2" type="ORF">CARN4_1182</name>
</gene>
<reference evidence="2" key="1">
    <citation type="submission" date="2009-10" db="EMBL/GenBank/DDBJ databases">
        <title>Diversity of trophic interactions inside an arsenic-rich microbial ecosystem.</title>
        <authorList>
            <person name="Bertin P.N."/>
            <person name="Heinrich-Salmeron A."/>
            <person name="Pelletier E."/>
            <person name="Goulhen-Chollet F."/>
            <person name="Arsene-Ploetze F."/>
            <person name="Gallien S."/>
            <person name="Calteau A."/>
            <person name="Vallenet D."/>
            <person name="Casiot C."/>
            <person name="Chane-Woon-Ming B."/>
            <person name="Giloteaux L."/>
            <person name="Barakat M."/>
            <person name="Bonnefoy V."/>
            <person name="Bruneel O."/>
            <person name="Chandler M."/>
            <person name="Cleiss J."/>
            <person name="Duran R."/>
            <person name="Elbaz-Poulichet F."/>
            <person name="Fonknechten N."/>
            <person name="Lauga B."/>
            <person name="Mornico D."/>
            <person name="Ortet P."/>
            <person name="Schaeffer C."/>
            <person name="Siguier P."/>
            <person name="Alexander Thil Smith A."/>
            <person name="Van Dorsselaer A."/>
            <person name="Weissenbach J."/>
            <person name="Medigue C."/>
            <person name="Le Paslier D."/>
        </authorList>
    </citation>
    <scope>NUCLEOTIDE SEQUENCE</scope>
</reference>
<accession>E6Q5P9</accession>
<dbReference type="InterPro" id="IPR036388">
    <property type="entry name" value="WH-like_DNA-bd_sf"/>
</dbReference>
<comment type="caution">
    <text evidence="2">The sequence shown here is derived from an EMBL/GenBank/DDBJ whole genome shotgun (WGS) entry which is preliminary data.</text>
</comment>
<dbReference type="Gene3D" id="1.10.10.10">
    <property type="entry name" value="Winged helix-like DNA-binding domain superfamily/Winged helix DNA-binding domain"/>
    <property type="match status" value="1"/>
</dbReference>
<dbReference type="AlphaFoldDB" id="E6Q5P9"/>
<proteinExistence type="predicted"/>
<dbReference type="EMBL" id="CABO01000038">
    <property type="protein sequence ID" value="CBI02520.1"/>
    <property type="molecule type" value="Genomic_DNA"/>
</dbReference>
<feature type="domain" description="Transcription regulator PadR N-terminal" evidence="1">
    <location>
        <begin position="32"/>
        <end position="86"/>
    </location>
</feature>
<sequence length="181" mass="20591">MHRRDERASVLLLAETGTPLRGMPKNFMLAWLLVVVQHGDLQGYEIAKLLRERFAMEADPSTLYHALRRLERDGAIASCWDARERAPASRLPPDRPWTCATRRGGTTRSNSIARAWNRFSTFTPTVPRNARRATTIEIVALRAATHSGFGRCWDTDGRDCVRPFPSPRVEWRFAANELFAV</sequence>